<gene>
    <name evidence="6" type="ORF">FJM51_15460</name>
</gene>
<proteinExistence type="inferred from homology"/>
<sequence>MLRHLATGALAATLLATAAATTAPAAEIGVAMSNFDDTWLTILRDAMTKMDAEDADIELSFEDAQLDIGRQLSQVENLIAKGVDAIIIHPVDQTATTQMTQLVSAAGIPLVYVNRPPIEASLPPKVVFVASNELDSGKLEAEGICALLGGQGKALLLMGDLAYEAARVRSQDVRDVFATPECSGIEIIDEQPGTWMRTSGMDITTNWLSAGYDFDAILANNDEMALGAIQALKAAGQPVGTDEGEIKVAGIDATQDALAAMQAGDLAVTVFQDAAGQGAGAVKAAKALIAGEEVPVENWIPFELVTPGNMDRDLSK</sequence>
<dbReference type="PANTHER" id="PTHR46847:SF1">
    <property type="entry name" value="D-ALLOSE-BINDING PERIPLASMIC PROTEIN-RELATED"/>
    <property type="match status" value="1"/>
</dbReference>
<dbReference type="RefSeq" id="WP_140455043.1">
    <property type="nucleotide sequence ID" value="NZ_VFRP01000016.1"/>
</dbReference>
<dbReference type="AlphaFoldDB" id="A0A501WIU5"/>
<evidence type="ECO:0000256" key="2">
    <source>
        <dbReference type="ARBA" id="ARBA00007639"/>
    </source>
</evidence>
<comment type="similarity">
    <text evidence="2">Belongs to the bacterial solute-binding protein 2 family.</text>
</comment>
<dbReference type="EMBL" id="VFRP01000016">
    <property type="protein sequence ID" value="TPE49278.1"/>
    <property type="molecule type" value="Genomic_DNA"/>
</dbReference>
<dbReference type="InterPro" id="IPR025997">
    <property type="entry name" value="SBP_2_dom"/>
</dbReference>
<dbReference type="PANTHER" id="PTHR46847">
    <property type="entry name" value="D-ALLOSE-BINDING PERIPLASMIC PROTEIN-RELATED"/>
    <property type="match status" value="1"/>
</dbReference>
<evidence type="ECO:0000256" key="4">
    <source>
        <dbReference type="SAM" id="SignalP"/>
    </source>
</evidence>
<organism evidence="6 7">
    <name type="scientific">Amaricoccus solimangrovi</name>
    <dbReference type="NCBI Taxonomy" id="2589815"/>
    <lineage>
        <taxon>Bacteria</taxon>
        <taxon>Pseudomonadati</taxon>
        <taxon>Pseudomonadota</taxon>
        <taxon>Alphaproteobacteria</taxon>
        <taxon>Rhodobacterales</taxon>
        <taxon>Paracoccaceae</taxon>
        <taxon>Amaricoccus</taxon>
    </lineage>
</organism>
<feature type="domain" description="Periplasmic binding protein" evidence="5">
    <location>
        <begin position="28"/>
        <end position="293"/>
    </location>
</feature>
<dbReference type="Gene3D" id="3.40.50.2300">
    <property type="match status" value="2"/>
</dbReference>
<dbReference type="Pfam" id="PF13407">
    <property type="entry name" value="Peripla_BP_4"/>
    <property type="match status" value="1"/>
</dbReference>
<evidence type="ECO:0000313" key="7">
    <source>
        <dbReference type="Proteomes" id="UP000319255"/>
    </source>
</evidence>
<dbReference type="InterPro" id="IPR028082">
    <property type="entry name" value="Peripla_BP_I"/>
</dbReference>
<dbReference type="GO" id="GO:0030246">
    <property type="term" value="F:carbohydrate binding"/>
    <property type="evidence" value="ECO:0007669"/>
    <property type="project" value="UniProtKB-ARBA"/>
</dbReference>
<dbReference type="SUPFAM" id="SSF53822">
    <property type="entry name" value="Periplasmic binding protein-like I"/>
    <property type="match status" value="1"/>
</dbReference>
<evidence type="ECO:0000313" key="6">
    <source>
        <dbReference type="EMBL" id="TPE49278.1"/>
    </source>
</evidence>
<name>A0A501WIU5_9RHOB</name>
<feature type="signal peptide" evidence="4">
    <location>
        <begin position="1"/>
        <end position="25"/>
    </location>
</feature>
<evidence type="ECO:0000259" key="5">
    <source>
        <dbReference type="Pfam" id="PF13407"/>
    </source>
</evidence>
<feature type="chain" id="PRO_5021307129" evidence="4">
    <location>
        <begin position="26"/>
        <end position="316"/>
    </location>
</feature>
<accession>A0A501WIU5</accession>
<dbReference type="OrthoDB" id="9773673at2"/>
<dbReference type="CDD" id="cd06301">
    <property type="entry name" value="PBP1_rhizopine_binding-like"/>
    <property type="match status" value="1"/>
</dbReference>
<protein>
    <submittedName>
        <fullName evidence="6">Sugar ABC transporter substrate-binding protein</fullName>
    </submittedName>
</protein>
<keyword evidence="3 4" id="KW-0732">Signal</keyword>
<comment type="caution">
    <text evidence="6">The sequence shown here is derived from an EMBL/GenBank/DDBJ whole genome shotgun (WGS) entry which is preliminary data.</text>
</comment>
<dbReference type="Proteomes" id="UP000319255">
    <property type="component" value="Unassembled WGS sequence"/>
</dbReference>
<evidence type="ECO:0000256" key="1">
    <source>
        <dbReference type="ARBA" id="ARBA00004196"/>
    </source>
</evidence>
<dbReference type="GO" id="GO:0030313">
    <property type="term" value="C:cell envelope"/>
    <property type="evidence" value="ECO:0007669"/>
    <property type="project" value="UniProtKB-SubCell"/>
</dbReference>
<reference evidence="6 7" key="1">
    <citation type="submission" date="2019-06" db="EMBL/GenBank/DDBJ databases">
        <title>A novel bacterium of genus Amaricoccus, isolated from marine sediment.</title>
        <authorList>
            <person name="Huang H."/>
            <person name="Mo K."/>
            <person name="Hu Y."/>
        </authorList>
    </citation>
    <scope>NUCLEOTIDE SEQUENCE [LARGE SCALE GENOMIC DNA]</scope>
    <source>
        <strain evidence="6 7">HB172011</strain>
    </source>
</reference>
<evidence type="ECO:0000256" key="3">
    <source>
        <dbReference type="ARBA" id="ARBA00022729"/>
    </source>
</evidence>
<keyword evidence="7" id="KW-1185">Reference proteome</keyword>
<comment type="subcellular location">
    <subcellularLocation>
        <location evidence="1">Cell envelope</location>
    </subcellularLocation>
</comment>